<comment type="caution">
    <text evidence="1">The sequence shown here is derived from an EMBL/GenBank/DDBJ whole genome shotgun (WGS) entry which is preliminary data.</text>
</comment>
<reference evidence="2" key="1">
    <citation type="submission" date="2023-07" db="EMBL/GenBank/DDBJ databases">
        <title>FDA dAtabase for Regulatory Grade micrObial Sequences (FDA-ARGOS): Supporting development and validation of Infectious Disease Dx tests.</title>
        <authorList>
            <person name="Sproer C."/>
            <person name="Gronow S."/>
            <person name="Severitt S."/>
            <person name="Schroder I."/>
            <person name="Tallon L."/>
            <person name="Sadzewicz L."/>
            <person name="Zhao X."/>
            <person name="Boylan J."/>
            <person name="Ott S."/>
            <person name="Bowen H."/>
            <person name="Vavikolanu K."/>
            <person name="Hazen T."/>
            <person name="Aluvathingal J."/>
            <person name="Nadendla S."/>
            <person name="Lowell S."/>
            <person name="Myers T."/>
            <person name="Yan Y."/>
        </authorList>
    </citation>
    <scope>NUCLEOTIDE SEQUENCE [LARGE SCALE GENOMIC DNA]</scope>
    <source>
        <strain evidence="2">FDAARGOS_1538</strain>
    </source>
</reference>
<accession>A0ABS7YVA1</accession>
<name>A0ABS7YVA1_9FIRM</name>
<dbReference type="EMBL" id="JAIWIY010000001">
    <property type="protein sequence ID" value="MCA2095663.1"/>
    <property type="molecule type" value="Genomic_DNA"/>
</dbReference>
<evidence type="ECO:0000313" key="2">
    <source>
        <dbReference type="Proteomes" id="UP001198374"/>
    </source>
</evidence>
<dbReference type="RefSeq" id="WP_209774123.1">
    <property type="nucleotide sequence ID" value="NZ_JAGGLO010000005.1"/>
</dbReference>
<dbReference type="Proteomes" id="UP001198374">
    <property type="component" value="Unassembled WGS sequence"/>
</dbReference>
<organism evidence="1 2">
    <name type="scientific">Anaerococcus degeneri</name>
    <dbReference type="NCBI Taxonomy" id="361500"/>
    <lineage>
        <taxon>Bacteria</taxon>
        <taxon>Bacillati</taxon>
        <taxon>Bacillota</taxon>
        <taxon>Tissierellia</taxon>
        <taxon>Tissierellales</taxon>
        <taxon>Peptoniphilaceae</taxon>
        <taxon>Anaerococcus</taxon>
    </lineage>
</organism>
<protein>
    <submittedName>
        <fullName evidence="1">Uncharacterized protein</fullName>
    </submittedName>
</protein>
<sequence length="72" mass="7833">MKNSNKCPKYGSSDIIKIPGHAGAYGTGNNIMVGMTTISAVPVDRYLCASCGYSEGWIDTDNIQKIEKKFKD</sequence>
<proteinExistence type="predicted"/>
<evidence type="ECO:0000313" key="1">
    <source>
        <dbReference type="EMBL" id="MCA2095663.1"/>
    </source>
</evidence>
<keyword evidence="2" id="KW-1185">Reference proteome</keyword>
<gene>
    <name evidence="1" type="ORF">LDJ82_01800</name>
</gene>